<dbReference type="CDD" id="cd00657">
    <property type="entry name" value="Ferritin_like"/>
    <property type="match status" value="1"/>
</dbReference>
<keyword evidence="2" id="KW-1185">Reference proteome</keyword>
<dbReference type="GO" id="GO:0016491">
    <property type="term" value="F:oxidoreductase activity"/>
    <property type="evidence" value="ECO:0007669"/>
    <property type="project" value="InterPro"/>
</dbReference>
<evidence type="ECO:0000313" key="2">
    <source>
        <dbReference type="Proteomes" id="UP000468901"/>
    </source>
</evidence>
<gene>
    <name evidence="1" type="ORF">F2P47_02650</name>
</gene>
<dbReference type="EMBL" id="WESC01000002">
    <property type="protein sequence ID" value="KAB7742188.1"/>
    <property type="molecule type" value="Genomic_DNA"/>
</dbReference>
<dbReference type="InterPro" id="IPR012348">
    <property type="entry name" value="RNR-like"/>
</dbReference>
<dbReference type="AlphaFoldDB" id="A0A6N6VLG2"/>
<protein>
    <submittedName>
        <fullName evidence="1">Ferritin-like domain-containing protein</fullName>
    </submittedName>
</protein>
<evidence type="ECO:0000313" key="1">
    <source>
        <dbReference type="EMBL" id="KAB7742188.1"/>
    </source>
</evidence>
<dbReference type="SUPFAM" id="SSF47240">
    <property type="entry name" value="Ferritin-like"/>
    <property type="match status" value="1"/>
</dbReference>
<dbReference type="Proteomes" id="UP000468901">
    <property type="component" value="Unassembled WGS sequence"/>
</dbReference>
<dbReference type="Gene3D" id="1.10.620.20">
    <property type="entry name" value="Ribonucleotide Reductase, subunit A"/>
    <property type="match status" value="1"/>
</dbReference>
<comment type="caution">
    <text evidence="1">The sequence shown here is derived from an EMBL/GenBank/DDBJ whole genome shotgun (WGS) entry which is preliminary data.</text>
</comment>
<organism evidence="1 2">
    <name type="scientific">Parvibaculum sedimenti</name>
    <dbReference type="NCBI Taxonomy" id="2608632"/>
    <lineage>
        <taxon>Bacteria</taxon>
        <taxon>Pseudomonadati</taxon>
        <taxon>Pseudomonadota</taxon>
        <taxon>Alphaproteobacteria</taxon>
        <taxon>Hyphomicrobiales</taxon>
        <taxon>Parvibaculaceae</taxon>
        <taxon>Parvibaculum</taxon>
    </lineage>
</organism>
<sequence>MSRHWTLDDIKWADFDASKVDQDILRAVKAAAMVEYNAPDYVTYLCNIFSDRPDVKEIIHRWGEEEVQHGAALARWAELADPSFSFEAAFKRFRDGYKIPTDAIQSVRGSRAGELVARCVVESGTSSYYTAIKDATDEPVLKQIAANVAADEFRHYKLFYDQFNALGEDQPSVLARARIAIGRVSEADDDELACAYYSANTPSDGSVPYERVRFAKAYEKRALGLYRRQHVDRLVSMVGKAAGLKPHGFVMRVVGSAVWAFWSLRARRLASASL</sequence>
<dbReference type="InterPro" id="IPR009078">
    <property type="entry name" value="Ferritin-like_SF"/>
</dbReference>
<dbReference type="RefSeq" id="WP_152214610.1">
    <property type="nucleotide sequence ID" value="NZ_JBAQYD010000160.1"/>
</dbReference>
<proteinExistence type="predicted"/>
<name>A0A6N6VLG2_9HYPH</name>
<reference evidence="1 2" key="1">
    <citation type="submission" date="2019-09" db="EMBL/GenBank/DDBJ databases">
        <title>Parvibaculum sedimenti sp. nov., isolated from sediment.</title>
        <authorList>
            <person name="Wang Y."/>
        </authorList>
    </citation>
    <scope>NUCLEOTIDE SEQUENCE [LARGE SCALE GENOMIC DNA]</scope>
    <source>
        <strain evidence="1 2">HXT-9</strain>
    </source>
</reference>
<accession>A0A6N6VLG2</accession>